<dbReference type="EMBL" id="JAUKUA010000003">
    <property type="protein sequence ID" value="KAK0720244.1"/>
    <property type="molecule type" value="Genomic_DNA"/>
</dbReference>
<sequence length="130" mass="13829">MSPSNHSKPLRQLAAEKLHGKGANPSQLGDPISLKAETSDTTVPGTNDSDMPTTTRTPPTSSGGSHEEKKLRAGHHVRGMMTDEIREGRASRPSKSLEGDATSLKAEHVQDDLIDHDNGVDGGRKKGSKI</sequence>
<dbReference type="Proteomes" id="UP001172102">
    <property type="component" value="Unassembled WGS sequence"/>
</dbReference>
<reference evidence="2" key="1">
    <citation type="submission" date="2023-06" db="EMBL/GenBank/DDBJ databases">
        <title>Genome-scale phylogeny and comparative genomics of the fungal order Sordariales.</title>
        <authorList>
            <consortium name="Lawrence Berkeley National Laboratory"/>
            <person name="Hensen N."/>
            <person name="Bonometti L."/>
            <person name="Westerberg I."/>
            <person name="Brannstrom I.O."/>
            <person name="Guillou S."/>
            <person name="Cros-Aarteil S."/>
            <person name="Calhoun S."/>
            <person name="Haridas S."/>
            <person name="Kuo A."/>
            <person name="Mondo S."/>
            <person name="Pangilinan J."/>
            <person name="Riley R."/>
            <person name="Labutti K."/>
            <person name="Andreopoulos B."/>
            <person name="Lipzen A."/>
            <person name="Chen C."/>
            <person name="Yanf M."/>
            <person name="Daum C."/>
            <person name="Ng V."/>
            <person name="Clum A."/>
            <person name="Steindorff A."/>
            <person name="Ohm R."/>
            <person name="Martin F."/>
            <person name="Silar P."/>
            <person name="Natvig D."/>
            <person name="Lalanne C."/>
            <person name="Gautier V."/>
            <person name="Ament-Velasquez S.L."/>
            <person name="Kruys A."/>
            <person name="Hutchinson M.I."/>
            <person name="Powell A.J."/>
            <person name="Barry K."/>
            <person name="Miller A.N."/>
            <person name="Grigoriev I.V."/>
            <person name="Debuchy R."/>
            <person name="Gladieux P."/>
            <person name="Thoren M.H."/>
            <person name="Johannesson H."/>
        </authorList>
    </citation>
    <scope>NUCLEOTIDE SEQUENCE</scope>
    <source>
        <strain evidence="2">SMH4607-1</strain>
    </source>
</reference>
<evidence type="ECO:0000313" key="3">
    <source>
        <dbReference type="Proteomes" id="UP001172102"/>
    </source>
</evidence>
<dbReference type="AlphaFoldDB" id="A0AA40DXN9"/>
<feature type="compositionally biased region" description="Basic and acidic residues" evidence="1">
    <location>
        <begin position="105"/>
        <end position="124"/>
    </location>
</feature>
<feature type="compositionally biased region" description="Polar residues" evidence="1">
    <location>
        <begin position="39"/>
        <end position="51"/>
    </location>
</feature>
<feature type="compositionally biased region" description="Basic and acidic residues" evidence="1">
    <location>
        <begin position="81"/>
        <end position="98"/>
    </location>
</feature>
<evidence type="ECO:0000313" key="2">
    <source>
        <dbReference type="EMBL" id="KAK0720244.1"/>
    </source>
</evidence>
<evidence type="ECO:0000256" key="1">
    <source>
        <dbReference type="SAM" id="MobiDB-lite"/>
    </source>
</evidence>
<keyword evidence="3" id="KW-1185">Reference proteome</keyword>
<gene>
    <name evidence="2" type="ORF">B0H67DRAFT_643524</name>
</gene>
<feature type="compositionally biased region" description="Low complexity" evidence="1">
    <location>
        <begin position="52"/>
        <end position="64"/>
    </location>
</feature>
<feature type="region of interest" description="Disordered" evidence="1">
    <location>
        <begin position="1"/>
        <end position="130"/>
    </location>
</feature>
<comment type="caution">
    <text evidence="2">The sequence shown here is derived from an EMBL/GenBank/DDBJ whole genome shotgun (WGS) entry which is preliminary data.</text>
</comment>
<name>A0AA40DXN9_9PEZI</name>
<protein>
    <submittedName>
        <fullName evidence="2">Uncharacterized protein</fullName>
    </submittedName>
</protein>
<proteinExistence type="predicted"/>
<accession>A0AA40DXN9</accession>
<organism evidence="2 3">
    <name type="scientific">Lasiosphaeris hirsuta</name>
    <dbReference type="NCBI Taxonomy" id="260670"/>
    <lineage>
        <taxon>Eukaryota</taxon>
        <taxon>Fungi</taxon>
        <taxon>Dikarya</taxon>
        <taxon>Ascomycota</taxon>
        <taxon>Pezizomycotina</taxon>
        <taxon>Sordariomycetes</taxon>
        <taxon>Sordariomycetidae</taxon>
        <taxon>Sordariales</taxon>
        <taxon>Lasiosphaeriaceae</taxon>
        <taxon>Lasiosphaeris</taxon>
    </lineage>
</organism>